<evidence type="ECO:0000313" key="2">
    <source>
        <dbReference type="EMBL" id="CAB4976486.1"/>
    </source>
</evidence>
<dbReference type="SUPFAM" id="SSF53756">
    <property type="entry name" value="UDP-Glycosyltransferase/glycogen phosphorylase"/>
    <property type="match status" value="1"/>
</dbReference>
<reference evidence="2" key="1">
    <citation type="submission" date="2020-05" db="EMBL/GenBank/DDBJ databases">
        <authorList>
            <person name="Chiriac C."/>
            <person name="Salcher M."/>
            <person name="Ghai R."/>
            <person name="Kavagutti S V."/>
        </authorList>
    </citation>
    <scope>NUCLEOTIDE SEQUENCE</scope>
</reference>
<dbReference type="AlphaFoldDB" id="A0A6J7M6U1"/>
<sequence>MKVVFRVDASYAIASGHVTRCLTLAAALRRRGAECVFISRQVSGNLLARVVAAGFEQRVLPGQHELLAVSETSEESRKSLIDDAMNTIKALGGERPGWMVVDHYAIDSEWERLLQPHIDEILVIDDLANRAHQCDVLLDQNFSLLGEQRYADLVRHDTRLLCGPRYALLQPEFARYRATLDRQRSSALRAFVSFGGSDLDNLTGLTIEAFLAPDLADIALDVAIGRNNPHRDALEQLIARRPGARAHVAPESLAPLMARADFAVGAGGTTTWERFCLDLPSVVIALAQNQVQTGESLDATSRIEYAGYWSDLTASDLSTAAIRVVTGLKRDEVSSPEPLVDGLGADRVAEVMTPTQSSALVMRPATLADIDSYYWWVNDAEVRRQSLSTAPVSWVEHEHWFASKMAADDTLMLVLEANDLPIGQVRFDVAEGGAVLDYSLDTIVRGRGLGETLVRKGLEQLSQSTSIAVSATVRTGNGASAATLTAAGFQLAHPDGDAEAKEDLYRFEPALVDQ</sequence>
<dbReference type="NCBIfam" id="TIGR03590">
    <property type="entry name" value="PseG"/>
    <property type="match status" value="1"/>
</dbReference>
<dbReference type="GO" id="GO:0016747">
    <property type="term" value="F:acyltransferase activity, transferring groups other than amino-acyl groups"/>
    <property type="evidence" value="ECO:0007669"/>
    <property type="project" value="InterPro"/>
</dbReference>
<organism evidence="2">
    <name type="scientific">freshwater metagenome</name>
    <dbReference type="NCBI Taxonomy" id="449393"/>
    <lineage>
        <taxon>unclassified sequences</taxon>
        <taxon>metagenomes</taxon>
        <taxon>ecological metagenomes</taxon>
    </lineage>
</organism>
<dbReference type="Gene3D" id="3.40.50.11190">
    <property type="match status" value="1"/>
</dbReference>
<dbReference type="EMBL" id="CAFBNE010000273">
    <property type="protein sequence ID" value="CAB4976486.1"/>
    <property type="molecule type" value="Genomic_DNA"/>
</dbReference>
<dbReference type="SUPFAM" id="SSF55729">
    <property type="entry name" value="Acyl-CoA N-acyltransferases (Nat)"/>
    <property type="match status" value="1"/>
</dbReference>
<dbReference type="Gene3D" id="3.40.630.30">
    <property type="match status" value="1"/>
</dbReference>
<dbReference type="InterPro" id="IPR000182">
    <property type="entry name" value="GNAT_dom"/>
</dbReference>
<accession>A0A6J7M6U1</accession>
<dbReference type="PROSITE" id="PS51186">
    <property type="entry name" value="GNAT"/>
    <property type="match status" value="1"/>
</dbReference>
<protein>
    <submittedName>
        <fullName evidence="2">Unannotated protein</fullName>
    </submittedName>
</protein>
<dbReference type="Gene3D" id="3.40.50.2000">
    <property type="entry name" value="Glycogen Phosphorylase B"/>
    <property type="match status" value="1"/>
</dbReference>
<evidence type="ECO:0000259" key="1">
    <source>
        <dbReference type="PROSITE" id="PS51186"/>
    </source>
</evidence>
<feature type="domain" description="N-acetyltransferase" evidence="1">
    <location>
        <begin position="360"/>
        <end position="508"/>
    </location>
</feature>
<dbReference type="Pfam" id="PF13302">
    <property type="entry name" value="Acetyltransf_3"/>
    <property type="match status" value="1"/>
</dbReference>
<proteinExistence type="predicted"/>
<gene>
    <name evidence="2" type="ORF">UFOPK3772_03717</name>
</gene>
<dbReference type="InterPro" id="IPR020023">
    <property type="entry name" value="PseG"/>
</dbReference>
<dbReference type="InterPro" id="IPR016181">
    <property type="entry name" value="Acyl_CoA_acyltransferase"/>
</dbReference>
<name>A0A6J7M6U1_9ZZZZ</name>